<feature type="domain" description="LamG-like jellyroll fold" evidence="3">
    <location>
        <begin position="876"/>
        <end position="1031"/>
    </location>
</feature>
<name>A0ABR9MX39_9MICO</name>
<proteinExistence type="predicted"/>
<dbReference type="SMART" id="SM00560">
    <property type="entry name" value="LamGL"/>
    <property type="match status" value="1"/>
</dbReference>
<evidence type="ECO:0000256" key="2">
    <source>
        <dbReference type="ARBA" id="ARBA00023157"/>
    </source>
</evidence>
<dbReference type="InterPro" id="IPR013320">
    <property type="entry name" value="ConA-like_dom_sf"/>
</dbReference>
<dbReference type="InterPro" id="IPR006558">
    <property type="entry name" value="LamG-like"/>
</dbReference>
<reference evidence="4 5" key="1">
    <citation type="submission" date="2020-10" db="EMBL/GenBank/DDBJ databases">
        <title>Myceligenerans pegani sp. nov., an endophytic actinomycete isolated from Peganum harmala L. in Xinjiang, China.</title>
        <authorList>
            <person name="Xin L."/>
        </authorList>
    </citation>
    <scope>NUCLEOTIDE SEQUENCE [LARGE SCALE GENOMIC DNA]</scope>
    <source>
        <strain evidence="4 5">TRM65318</strain>
    </source>
</reference>
<dbReference type="SUPFAM" id="SSF49899">
    <property type="entry name" value="Concanavalin A-like lectins/glucanases"/>
    <property type="match status" value="1"/>
</dbReference>
<dbReference type="Gene3D" id="2.60.120.200">
    <property type="match status" value="1"/>
</dbReference>
<evidence type="ECO:0000313" key="5">
    <source>
        <dbReference type="Proteomes" id="UP000625527"/>
    </source>
</evidence>
<sequence>MSAVRQISGVFARTRSAGSRAAERLRKRPGALVAGLLALALGAGAAAAVEPLTGKSLGQVLAADADGAAADVPCDEPAPDLPAAWERAKACGHEIESLADRTEYTTTYGTVDELVREEISAAAVRSRTADGGWRAIDTSIVPGDDGRLEVAAPGLAEISFADPGATGADPGAPLAVLERDGHELEFDVPFGLAPPVVEGDRVTYPALFGDPGIELTVMPNGDGTGIREVITVDDAESAANPGLAELDFRVEVSGGLRLAAAGGGFVAEDEAGAQVFRAPQPTGWTAEGHEPAQVAGMTAASGSTASSGVAPGDVVDGPGSYGAVFEMDTDVRVDDADRGRSATVSVRPDQAVLTDPDTVYPLALDPSVSGSLNEFTAVKSYWPTSTSGYGFGDTSDGTHGIGLCDAADPYGYECMGATSKHRIMYEFNGLEKVKNAAAGDVSSASFEVYGTHSYNCTAHTVAAYRLGASAVSSSTSWDNMNPWLTENRQDGVGIAHKLGECGGRKWVGFNVTEALDTVASADWSSITLGLKVDESSMEYWKRYAGRRMEYGGTWYDRPARLSVTYNRAPYAPTGRQTRSVVPVQNWGCRPSSDAVRMPTRHPQLKAKASDPDWQSLRVQFLIQRVSNQTTVWTAWTSAQASGLVHTARPSSGNALTEGVTYRWRAKAKDSAGRTGPVTGWCYFTPDLTKPNPPSIEAATDRGAEANYPDCSTGSATCAEAGGVGQTGDFRFGLNGSTDVATFQWSWDSEEFDKAHAPWSSNTYVTSYTPQAPGPHTLYARSVDRAGNVSDVASYKIDVAYPLANGYWKMDDGPGSTTVQDWSQLQVPNPLTLHGSGVSWTNGPHELFDSRDGDRALVFDGTDGRAVANGQVVETAESFVVSAFVWLDADVSQSAVAVSQDGSRTSAFKLGYRTDCGGGADCWDFWVHDADVDAATAAHAVSSANPVLREWTHLVGAYDAAGTVNIWVCEAGTPGDPKAGEPVHDQANVGFTPFHSTGNFAVGRSLRAGVHRDPFNGYVDEVRVWDGTVIAEAKIRRLCQGAGGDDFAGDVALDPTEQIDIDE</sequence>
<evidence type="ECO:0000313" key="4">
    <source>
        <dbReference type="EMBL" id="MBE1875347.1"/>
    </source>
</evidence>
<dbReference type="EMBL" id="JADAQT010000061">
    <property type="protein sequence ID" value="MBE1875347.1"/>
    <property type="molecule type" value="Genomic_DNA"/>
</dbReference>
<evidence type="ECO:0000256" key="1">
    <source>
        <dbReference type="ARBA" id="ARBA00022729"/>
    </source>
</evidence>
<organism evidence="4 5">
    <name type="scientific">Myceligenerans pegani</name>
    <dbReference type="NCBI Taxonomy" id="2776917"/>
    <lineage>
        <taxon>Bacteria</taxon>
        <taxon>Bacillati</taxon>
        <taxon>Actinomycetota</taxon>
        <taxon>Actinomycetes</taxon>
        <taxon>Micrococcales</taxon>
        <taxon>Promicromonosporaceae</taxon>
        <taxon>Myceligenerans</taxon>
    </lineage>
</organism>
<protein>
    <submittedName>
        <fullName evidence="4">LamG domain-containing protein</fullName>
    </submittedName>
</protein>
<accession>A0ABR9MX39</accession>
<dbReference type="Pfam" id="PF13385">
    <property type="entry name" value="Laminin_G_3"/>
    <property type="match status" value="1"/>
</dbReference>
<evidence type="ECO:0000259" key="3">
    <source>
        <dbReference type="SMART" id="SM00560"/>
    </source>
</evidence>
<dbReference type="Proteomes" id="UP000625527">
    <property type="component" value="Unassembled WGS sequence"/>
</dbReference>
<dbReference type="RefSeq" id="WP_192861922.1">
    <property type="nucleotide sequence ID" value="NZ_JADAQT010000061.1"/>
</dbReference>
<dbReference type="InterPro" id="IPR013783">
    <property type="entry name" value="Ig-like_fold"/>
</dbReference>
<keyword evidence="5" id="KW-1185">Reference proteome</keyword>
<gene>
    <name evidence="4" type="ORF">IHE71_06445</name>
</gene>
<comment type="caution">
    <text evidence="4">The sequence shown here is derived from an EMBL/GenBank/DDBJ whole genome shotgun (WGS) entry which is preliminary data.</text>
</comment>
<keyword evidence="2" id="KW-1015">Disulfide bond</keyword>
<dbReference type="Gene3D" id="2.60.40.10">
    <property type="entry name" value="Immunoglobulins"/>
    <property type="match status" value="1"/>
</dbReference>
<keyword evidence="1" id="KW-0732">Signal</keyword>